<proteinExistence type="predicted"/>
<comment type="caution">
    <text evidence="1">The sequence shown here is derived from an EMBL/GenBank/DDBJ whole genome shotgun (WGS) entry which is preliminary data.</text>
</comment>
<accession>A0A843UB58</accession>
<evidence type="ECO:0000313" key="1">
    <source>
        <dbReference type="EMBL" id="MQL78513.1"/>
    </source>
</evidence>
<dbReference type="Proteomes" id="UP000652761">
    <property type="component" value="Unassembled WGS sequence"/>
</dbReference>
<organism evidence="1 2">
    <name type="scientific">Colocasia esculenta</name>
    <name type="common">Wild taro</name>
    <name type="synonym">Arum esculentum</name>
    <dbReference type="NCBI Taxonomy" id="4460"/>
    <lineage>
        <taxon>Eukaryota</taxon>
        <taxon>Viridiplantae</taxon>
        <taxon>Streptophyta</taxon>
        <taxon>Embryophyta</taxon>
        <taxon>Tracheophyta</taxon>
        <taxon>Spermatophyta</taxon>
        <taxon>Magnoliopsida</taxon>
        <taxon>Liliopsida</taxon>
        <taxon>Araceae</taxon>
        <taxon>Aroideae</taxon>
        <taxon>Colocasieae</taxon>
        <taxon>Colocasia</taxon>
    </lineage>
</organism>
<dbReference type="AlphaFoldDB" id="A0A843UB58"/>
<protein>
    <submittedName>
        <fullName evidence="1">Uncharacterized protein</fullName>
    </submittedName>
</protein>
<keyword evidence="2" id="KW-1185">Reference proteome</keyword>
<gene>
    <name evidence="1" type="ORF">Taro_010948</name>
</gene>
<dbReference type="EMBL" id="NMUH01000404">
    <property type="protein sequence ID" value="MQL78513.1"/>
    <property type="molecule type" value="Genomic_DNA"/>
</dbReference>
<name>A0A843UB58_COLES</name>
<evidence type="ECO:0000313" key="2">
    <source>
        <dbReference type="Proteomes" id="UP000652761"/>
    </source>
</evidence>
<sequence length="184" mass="19587">MTPKRMSRLAPLAGSYALRRLLRGSAVIALLNVGLVQCCRSDEELLCSPWSGGTGPTACSATGPAVRCLVPGGIACADEAASCFEQGLLGELDRTCDDPHYTGTVIPTHVGIASVITNRLGVIQRSPLETWRSSGAETARCPVLGCFGDCGLEQEPPDLLGYILFEQPSTVFRNCRWDPWGFGS</sequence>
<reference evidence="1" key="1">
    <citation type="submission" date="2017-07" db="EMBL/GenBank/DDBJ databases">
        <title>Taro Niue Genome Assembly and Annotation.</title>
        <authorList>
            <person name="Atibalentja N."/>
            <person name="Keating K."/>
            <person name="Fields C.J."/>
        </authorList>
    </citation>
    <scope>NUCLEOTIDE SEQUENCE</scope>
    <source>
        <strain evidence="1">Niue_2</strain>
        <tissue evidence="1">Leaf</tissue>
    </source>
</reference>